<dbReference type="InterPro" id="IPR026960">
    <property type="entry name" value="RVT-Znf"/>
</dbReference>
<protein>
    <submittedName>
        <fullName evidence="2">Ribonuclease H protein At1g65750 family</fullName>
    </submittedName>
</protein>
<dbReference type="Pfam" id="PF13456">
    <property type="entry name" value="RVT_3"/>
    <property type="match status" value="1"/>
</dbReference>
<dbReference type="GO" id="GO:0004523">
    <property type="term" value="F:RNA-DNA hybrid ribonuclease activity"/>
    <property type="evidence" value="ECO:0007669"/>
    <property type="project" value="InterPro"/>
</dbReference>
<name>A0A151R4Q8_CAJCA</name>
<dbReference type="InterPro" id="IPR053151">
    <property type="entry name" value="RNase_H-like"/>
</dbReference>
<dbReference type="InterPro" id="IPR044730">
    <property type="entry name" value="RNase_H-like_dom_plant"/>
</dbReference>
<dbReference type="Gramene" id="C.cajan_36770.t">
    <property type="protein sequence ID" value="C.cajan_36770.t.cds1"/>
    <property type="gene ID" value="C.cajan_36770"/>
</dbReference>
<dbReference type="InterPro" id="IPR012337">
    <property type="entry name" value="RNaseH-like_sf"/>
</dbReference>
<dbReference type="InterPro" id="IPR036397">
    <property type="entry name" value="RNaseH_sf"/>
</dbReference>
<proteinExistence type="predicted"/>
<dbReference type="OMA" id="WISRINC"/>
<sequence>WENLCKPKLHGGLSLRENRRMNTCFMLKNCWNLCSQFDKLWVRILKTKYACGEGALPIVTNRSNSSNCWRGICAAWNEFQPLLAWNLGDGKTINFWLDSWLPSRTIIAEVVVQPVPMQDRRKVVANYVNEDGTWNLNEIRRFLPNMIWLEIIGIGPPSSENDKDILVWGGSKDGRFSIKTAYNSISPPLVNNNQALYSAIWKWKGPQRIRCLLWRVAQNSLCTNEWRVSRGLATIGLCPICNIDQENIVHILRDCYCVVAIWQRLFGDLDNDFYHPTVTQWLGSNLINVEESWATTFAVAIDSIWKARNMTVFNQLPFNPNQIVCEIKGRTGELTKVNSIGPKPTHYNIDTNLISWSRPPPGVLKLNCDGAVAASSIASCGGVIRNSNGKFIFAFSNMIGVCSVVQAELWAIFHGLRLLKERSLVVDIIIESDSALAVKFLNEGCSREHPYYSLVNHIVRMAGDFPSIDCTHVLREANQVADGFAKFGLSISEGMLCFDSPPSWSHFSLVADDSAVLFPRGF</sequence>
<dbReference type="Gene3D" id="3.30.420.10">
    <property type="entry name" value="Ribonuclease H-like superfamily/Ribonuclease H"/>
    <property type="match status" value="1"/>
</dbReference>
<evidence type="ECO:0000313" key="3">
    <source>
        <dbReference type="Proteomes" id="UP000075243"/>
    </source>
</evidence>
<dbReference type="InterPro" id="IPR002156">
    <property type="entry name" value="RNaseH_domain"/>
</dbReference>
<dbReference type="EMBL" id="KQ484089">
    <property type="protein sequence ID" value="KYP37594.1"/>
    <property type="molecule type" value="Genomic_DNA"/>
</dbReference>
<dbReference type="AlphaFoldDB" id="A0A151R4Q8"/>
<dbReference type="CDD" id="cd06222">
    <property type="entry name" value="RNase_H_like"/>
    <property type="match status" value="1"/>
</dbReference>
<dbReference type="SUPFAM" id="SSF53098">
    <property type="entry name" value="Ribonuclease H-like"/>
    <property type="match status" value="1"/>
</dbReference>
<dbReference type="Proteomes" id="UP000075243">
    <property type="component" value="Unassembled WGS sequence"/>
</dbReference>
<dbReference type="PROSITE" id="PS50879">
    <property type="entry name" value="RNASE_H_1"/>
    <property type="match status" value="1"/>
</dbReference>
<evidence type="ECO:0000313" key="2">
    <source>
        <dbReference type="EMBL" id="KYP37594.1"/>
    </source>
</evidence>
<evidence type="ECO:0000259" key="1">
    <source>
        <dbReference type="PROSITE" id="PS50879"/>
    </source>
</evidence>
<dbReference type="PANTHER" id="PTHR47723">
    <property type="entry name" value="OS05G0353850 PROTEIN"/>
    <property type="match status" value="1"/>
</dbReference>
<accession>A0A151R4Q8</accession>
<feature type="non-terminal residue" evidence="2">
    <location>
        <position position="1"/>
    </location>
</feature>
<dbReference type="GO" id="GO:0003676">
    <property type="term" value="F:nucleic acid binding"/>
    <property type="evidence" value="ECO:0007669"/>
    <property type="project" value="InterPro"/>
</dbReference>
<dbReference type="Pfam" id="PF13966">
    <property type="entry name" value="zf-RVT"/>
    <property type="match status" value="1"/>
</dbReference>
<dbReference type="PANTHER" id="PTHR47723:SF19">
    <property type="entry name" value="POLYNUCLEOTIDYL TRANSFERASE, RIBONUCLEASE H-LIKE SUPERFAMILY PROTEIN"/>
    <property type="match status" value="1"/>
</dbReference>
<reference evidence="2" key="1">
    <citation type="journal article" date="2012" name="Nat. Biotechnol.">
        <title>Draft genome sequence of pigeonpea (Cajanus cajan), an orphan legume crop of resource-poor farmers.</title>
        <authorList>
            <person name="Varshney R.K."/>
            <person name="Chen W."/>
            <person name="Li Y."/>
            <person name="Bharti A.K."/>
            <person name="Saxena R.K."/>
            <person name="Schlueter J.A."/>
            <person name="Donoghue M.T."/>
            <person name="Azam S."/>
            <person name="Fan G."/>
            <person name="Whaley A.M."/>
            <person name="Farmer A.D."/>
            <person name="Sheridan J."/>
            <person name="Iwata A."/>
            <person name="Tuteja R."/>
            <person name="Penmetsa R.V."/>
            <person name="Wu W."/>
            <person name="Upadhyaya H.D."/>
            <person name="Yang S.P."/>
            <person name="Shah T."/>
            <person name="Saxena K.B."/>
            <person name="Michael T."/>
            <person name="McCombie W.R."/>
            <person name="Yang B."/>
            <person name="Zhang G."/>
            <person name="Yang H."/>
            <person name="Wang J."/>
            <person name="Spillane C."/>
            <person name="Cook D.R."/>
            <person name="May G.D."/>
            <person name="Xu X."/>
            <person name="Jackson S.A."/>
        </authorList>
    </citation>
    <scope>NUCLEOTIDE SEQUENCE [LARGE SCALE GENOMIC DNA]</scope>
</reference>
<keyword evidence="3" id="KW-1185">Reference proteome</keyword>
<organism evidence="2 3">
    <name type="scientific">Cajanus cajan</name>
    <name type="common">Pigeon pea</name>
    <name type="synonym">Cajanus indicus</name>
    <dbReference type="NCBI Taxonomy" id="3821"/>
    <lineage>
        <taxon>Eukaryota</taxon>
        <taxon>Viridiplantae</taxon>
        <taxon>Streptophyta</taxon>
        <taxon>Embryophyta</taxon>
        <taxon>Tracheophyta</taxon>
        <taxon>Spermatophyta</taxon>
        <taxon>Magnoliopsida</taxon>
        <taxon>eudicotyledons</taxon>
        <taxon>Gunneridae</taxon>
        <taxon>Pentapetalae</taxon>
        <taxon>rosids</taxon>
        <taxon>fabids</taxon>
        <taxon>Fabales</taxon>
        <taxon>Fabaceae</taxon>
        <taxon>Papilionoideae</taxon>
        <taxon>50 kb inversion clade</taxon>
        <taxon>NPAAA clade</taxon>
        <taxon>indigoferoid/millettioid clade</taxon>
        <taxon>Phaseoleae</taxon>
        <taxon>Cajanus</taxon>
    </lineage>
</organism>
<gene>
    <name evidence="2" type="ORF">KK1_041223</name>
</gene>
<feature type="domain" description="RNase H type-1" evidence="1">
    <location>
        <begin position="360"/>
        <end position="490"/>
    </location>
</feature>